<dbReference type="RefSeq" id="WP_004871387.1">
    <property type="nucleotide sequence ID" value="NZ_ASYY01000104.1"/>
</dbReference>
<dbReference type="AlphaFoldDB" id="N8ZVW8"/>
<dbReference type="Proteomes" id="UP000013117">
    <property type="component" value="Unassembled WGS sequence"/>
</dbReference>
<evidence type="ECO:0000313" key="2">
    <source>
        <dbReference type="EMBL" id="ENV35605.1"/>
    </source>
</evidence>
<dbReference type="HOGENOM" id="CLU_1021684_0_0_6"/>
<dbReference type="PROSITE" id="PS51257">
    <property type="entry name" value="PROKAR_LIPOPROTEIN"/>
    <property type="match status" value="1"/>
</dbReference>
<proteinExistence type="predicted"/>
<feature type="signal peptide" evidence="1">
    <location>
        <begin position="1"/>
        <end position="19"/>
    </location>
</feature>
<evidence type="ECO:0008006" key="4">
    <source>
        <dbReference type="Google" id="ProtNLM"/>
    </source>
</evidence>
<reference evidence="2 3" key="1">
    <citation type="submission" date="2013-02" db="EMBL/GenBank/DDBJ databases">
        <title>The Genome Sequence of Acinetobacter gerneri CIP 107464.</title>
        <authorList>
            <consortium name="The Broad Institute Genome Sequencing Platform"/>
            <consortium name="The Broad Institute Genome Sequencing Center for Infectious Disease"/>
            <person name="Cerqueira G."/>
            <person name="Feldgarden M."/>
            <person name="Courvalin P."/>
            <person name="Perichon B."/>
            <person name="Grillot-Courvalin C."/>
            <person name="Clermont D."/>
            <person name="Rocha E."/>
            <person name="Yoon E.-J."/>
            <person name="Nemec A."/>
            <person name="Walker B."/>
            <person name="Young S.K."/>
            <person name="Zeng Q."/>
            <person name="Gargeya S."/>
            <person name="Fitzgerald M."/>
            <person name="Haas B."/>
            <person name="Abouelleil A."/>
            <person name="Alvarado L."/>
            <person name="Arachchi H.M."/>
            <person name="Berlin A.M."/>
            <person name="Chapman S.B."/>
            <person name="Dewar J."/>
            <person name="Goldberg J."/>
            <person name="Griggs A."/>
            <person name="Gujja S."/>
            <person name="Hansen M."/>
            <person name="Howarth C."/>
            <person name="Imamovic A."/>
            <person name="Larimer J."/>
            <person name="McCowan C."/>
            <person name="Murphy C."/>
            <person name="Neiman D."/>
            <person name="Pearson M."/>
            <person name="Priest M."/>
            <person name="Roberts A."/>
            <person name="Saif S."/>
            <person name="Shea T."/>
            <person name="Sisk P."/>
            <person name="Sykes S."/>
            <person name="Wortman J."/>
            <person name="Nusbaum C."/>
            <person name="Birren B."/>
        </authorList>
    </citation>
    <scope>NUCLEOTIDE SEQUENCE [LARGE SCALE GENOMIC DNA]</scope>
    <source>
        <strain evidence="2 3">CIP 107464</strain>
    </source>
</reference>
<gene>
    <name evidence="2" type="ORF">F960_00166</name>
</gene>
<keyword evidence="1" id="KW-0732">Signal</keyword>
<sequence>MKKLVIVSLLSLAMLSGCSKDPLDKTFDLTSFNSLSESSGIVFKETPENDAAIIQWAMDSIGINDKYDTIEIFKDKWGADITYRKMIKMAIGKRKPEVNAQYDQLKAIEKEWTDLYNDLSKIKATNVRFGEHRDPFLEKGVWFDVHNGSQQNLSSIQWYLELYLDDEKEPYATYRGLDLYKFGENGLRAGQNDHRFIKIDDFMSDSGKKWYDLRVKDAKKKTIKATVIPNSAENFSDEKIITGNLVSELEKIESEKLMIANAEKLL</sequence>
<evidence type="ECO:0000313" key="3">
    <source>
        <dbReference type="Proteomes" id="UP000013117"/>
    </source>
</evidence>
<evidence type="ECO:0000256" key="1">
    <source>
        <dbReference type="SAM" id="SignalP"/>
    </source>
</evidence>
<feature type="chain" id="PRO_5004138269" description="Lipoprotein" evidence="1">
    <location>
        <begin position="20"/>
        <end position="266"/>
    </location>
</feature>
<dbReference type="OrthoDB" id="9916953at2"/>
<keyword evidence="3" id="KW-1185">Reference proteome</keyword>
<dbReference type="EMBL" id="APPN01000016">
    <property type="protein sequence ID" value="ENV35605.1"/>
    <property type="molecule type" value="Genomic_DNA"/>
</dbReference>
<dbReference type="GeneID" id="84211698"/>
<organism evidence="2 3">
    <name type="scientific">Acinetobacter gerneri DSM 14967 = CIP 107464 = MTCC 9824</name>
    <dbReference type="NCBI Taxonomy" id="1120926"/>
    <lineage>
        <taxon>Bacteria</taxon>
        <taxon>Pseudomonadati</taxon>
        <taxon>Pseudomonadota</taxon>
        <taxon>Gammaproteobacteria</taxon>
        <taxon>Moraxellales</taxon>
        <taxon>Moraxellaceae</taxon>
        <taxon>Acinetobacter</taxon>
    </lineage>
</organism>
<accession>N8ZVW8</accession>
<name>N8ZVW8_9GAMM</name>
<dbReference type="PATRIC" id="fig|1120926.3.peg.152"/>
<comment type="caution">
    <text evidence="2">The sequence shown here is derived from an EMBL/GenBank/DDBJ whole genome shotgun (WGS) entry which is preliminary data.</text>
</comment>
<protein>
    <recommendedName>
        <fullName evidence="4">Lipoprotein</fullName>
    </recommendedName>
</protein>
<dbReference type="eggNOG" id="ENOG502ZNTJ">
    <property type="taxonomic scope" value="Bacteria"/>
</dbReference>